<keyword evidence="2" id="KW-0614">Plasmid</keyword>
<organism evidence="2 3">
    <name type="scientific">Cupriavidus metallidurans</name>
    <dbReference type="NCBI Taxonomy" id="119219"/>
    <lineage>
        <taxon>Bacteria</taxon>
        <taxon>Pseudomonadati</taxon>
        <taxon>Pseudomonadota</taxon>
        <taxon>Betaproteobacteria</taxon>
        <taxon>Burkholderiales</taxon>
        <taxon>Burkholderiaceae</taxon>
        <taxon>Cupriavidus</taxon>
    </lineage>
</organism>
<name>A0A482J6F7_9BURK</name>
<dbReference type="EMBL" id="CP037902">
    <property type="protein sequence ID" value="QBP14544.1"/>
    <property type="molecule type" value="Genomic_DNA"/>
</dbReference>
<gene>
    <name evidence="2" type="ORF">DDF84_033120</name>
</gene>
<evidence type="ECO:0000313" key="2">
    <source>
        <dbReference type="EMBL" id="QBP14544.1"/>
    </source>
</evidence>
<evidence type="ECO:0000313" key="3">
    <source>
        <dbReference type="Proteomes" id="UP000253772"/>
    </source>
</evidence>
<sequence>MEPPRSLPAHFPHSLPRYAPLATQDSAQHHLLVVATAEPDAMSILPALAGDLTGRHTLLLQGGEDDGAARTLDHALAAALDQAPAGTHLYLTGPEPRIWALWNVARSAGLAPDAIQLAPTRRHLRQVYCVHCARQHLAPAAEALTDCPHCGVALGVRQHFSRRLGAYLGVAARAEQGGQP</sequence>
<reference evidence="2 3" key="1">
    <citation type="submission" date="2019-03" db="EMBL/GenBank/DDBJ databases">
        <title>Comparative insights into the high quality Complete genome sequence of highly metal resistant Cupriavidus metallidurans strain BS1 isolated from a gold-copper mine.</title>
        <authorList>
            <person name="Mazhar H.S."/>
            <person name="Rensing C."/>
        </authorList>
    </citation>
    <scope>NUCLEOTIDE SEQUENCE [LARGE SCALE GENOMIC DNA]</scope>
    <source>
        <strain evidence="2 3">BS1</strain>
        <plasmid evidence="2 3">p1</plasmid>
    </source>
</reference>
<dbReference type="InterPro" id="IPR048037">
    <property type="entry name" value="DmmA-like_C"/>
</dbReference>
<dbReference type="Pfam" id="PF22289">
    <property type="entry name" value="DmmA-like_C"/>
    <property type="match status" value="1"/>
</dbReference>
<proteinExistence type="predicted"/>
<dbReference type="NCBIfam" id="NF041259">
    <property type="entry name" value="mono_DmmA_fam"/>
    <property type="match status" value="1"/>
</dbReference>
<geneLocation type="plasmid" evidence="2">
    <name>p1</name>
</geneLocation>
<protein>
    <recommendedName>
        <fullName evidence="1">Dimethylamine monooxygenase subunit DmmA-like C-terminal domain-containing protein</fullName>
    </recommendedName>
</protein>
<evidence type="ECO:0000259" key="1">
    <source>
        <dbReference type="Pfam" id="PF22289"/>
    </source>
</evidence>
<dbReference type="RefSeq" id="WP_017511439.1">
    <property type="nucleotide sequence ID" value="NZ_CP037902.1"/>
</dbReference>
<accession>A0A482J6F7</accession>
<dbReference type="Proteomes" id="UP000253772">
    <property type="component" value="Plasmid p1"/>
</dbReference>
<dbReference type="OrthoDB" id="6955242at2"/>
<feature type="domain" description="Dimethylamine monooxygenase subunit DmmA-like C-terminal" evidence="1">
    <location>
        <begin position="126"/>
        <end position="170"/>
    </location>
</feature>
<dbReference type="AlphaFoldDB" id="A0A482J6F7"/>